<dbReference type="InterPro" id="IPR001902">
    <property type="entry name" value="SLC26A/SulP_fam"/>
</dbReference>
<keyword evidence="2 6" id="KW-0812">Transmembrane</keyword>
<dbReference type="InterPro" id="IPR002645">
    <property type="entry name" value="STAS_dom"/>
</dbReference>
<dbReference type="CDD" id="cd07042">
    <property type="entry name" value="STAS_SulP_like_sulfate_transporter"/>
    <property type="match status" value="1"/>
</dbReference>
<feature type="region of interest" description="Disordered" evidence="5">
    <location>
        <begin position="680"/>
        <end position="702"/>
    </location>
</feature>
<feature type="transmembrane region" description="Helical" evidence="6">
    <location>
        <begin position="213"/>
        <end position="236"/>
    </location>
</feature>
<evidence type="ECO:0000256" key="5">
    <source>
        <dbReference type="SAM" id="MobiDB-lite"/>
    </source>
</evidence>
<evidence type="ECO:0000256" key="2">
    <source>
        <dbReference type="ARBA" id="ARBA00022692"/>
    </source>
</evidence>
<dbReference type="AlphaFoldDB" id="A0A7J7EDK4"/>
<dbReference type="Pfam" id="PF00916">
    <property type="entry name" value="Sulfate_transp"/>
    <property type="match status" value="1"/>
</dbReference>
<feature type="transmembrane region" description="Helical" evidence="6">
    <location>
        <begin position="445"/>
        <end position="465"/>
    </location>
</feature>
<dbReference type="GO" id="GO:0008271">
    <property type="term" value="F:secondary active sulfate transmembrane transporter activity"/>
    <property type="evidence" value="ECO:0007669"/>
    <property type="project" value="InterPro"/>
</dbReference>
<keyword evidence="9" id="KW-1185">Reference proteome</keyword>
<proteinExistence type="predicted"/>
<protein>
    <recommendedName>
        <fullName evidence="7">STAS domain-containing protein</fullName>
    </recommendedName>
</protein>
<dbReference type="Gene3D" id="3.30.750.24">
    <property type="entry name" value="STAS domain"/>
    <property type="match status" value="1"/>
</dbReference>
<dbReference type="NCBIfam" id="TIGR00815">
    <property type="entry name" value="sulP"/>
    <property type="match status" value="1"/>
</dbReference>
<feature type="transmembrane region" description="Helical" evidence="6">
    <location>
        <begin position="520"/>
        <end position="538"/>
    </location>
</feature>
<keyword evidence="4 6" id="KW-0472">Membrane</keyword>
<feature type="transmembrane region" description="Helical" evidence="6">
    <location>
        <begin position="582"/>
        <end position="607"/>
    </location>
</feature>
<evidence type="ECO:0000313" key="8">
    <source>
        <dbReference type="EMBL" id="KAF5913808.1"/>
    </source>
</evidence>
<evidence type="ECO:0000256" key="6">
    <source>
        <dbReference type="SAM" id="Phobius"/>
    </source>
</evidence>
<dbReference type="Pfam" id="PF01740">
    <property type="entry name" value="STAS"/>
    <property type="match status" value="1"/>
</dbReference>
<evidence type="ECO:0000256" key="1">
    <source>
        <dbReference type="ARBA" id="ARBA00004141"/>
    </source>
</evidence>
<feature type="transmembrane region" description="Helical" evidence="6">
    <location>
        <begin position="172"/>
        <end position="193"/>
    </location>
</feature>
<comment type="caution">
    <text evidence="8">The sequence shown here is derived from an EMBL/GenBank/DDBJ whole genome shotgun (WGS) entry which is preliminary data.</text>
</comment>
<organism evidence="8 9">
    <name type="scientific">Diceros bicornis minor</name>
    <name type="common">South-central black rhinoceros</name>
    <dbReference type="NCBI Taxonomy" id="77932"/>
    <lineage>
        <taxon>Eukaryota</taxon>
        <taxon>Metazoa</taxon>
        <taxon>Chordata</taxon>
        <taxon>Craniata</taxon>
        <taxon>Vertebrata</taxon>
        <taxon>Euteleostomi</taxon>
        <taxon>Mammalia</taxon>
        <taxon>Eutheria</taxon>
        <taxon>Laurasiatheria</taxon>
        <taxon>Perissodactyla</taxon>
        <taxon>Rhinocerotidae</taxon>
        <taxon>Diceros</taxon>
    </lineage>
</organism>
<evidence type="ECO:0000256" key="4">
    <source>
        <dbReference type="ARBA" id="ARBA00023136"/>
    </source>
</evidence>
<comment type="subcellular location">
    <subcellularLocation>
        <location evidence="1">Membrane</location>
        <topology evidence="1">Multi-pass membrane protein</topology>
    </subcellularLocation>
</comment>
<evidence type="ECO:0000259" key="7">
    <source>
        <dbReference type="PROSITE" id="PS50801"/>
    </source>
</evidence>
<reference evidence="8 9" key="1">
    <citation type="journal article" date="2020" name="Mol. Biol. Evol.">
        <title>Interspecific Gene Flow and the Evolution of Specialization in Black and White Rhinoceros.</title>
        <authorList>
            <person name="Moodley Y."/>
            <person name="Westbury M.V."/>
            <person name="Russo I.M."/>
            <person name="Gopalakrishnan S."/>
            <person name="Rakotoarivelo A."/>
            <person name="Olsen R.A."/>
            <person name="Prost S."/>
            <person name="Tunstall T."/>
            <person name="Ryder O.A."/>
            <person name="Dalen L."/>
            <person name="Bruford M.W."/>
        </authorList>
    </citation>
    <scope>NUCLEOTIDE SEQUENCE [LARGE SCALE GENOMIC DNA]</scope>
    <source>
        <strain evidence="8">SBR-YM</strain>
        <tissue evidence="8">Skin</tissue>
    </source>
</reference>
<dbReference type="InterPro" id="IPR018045">
    <property type="entry name" value="S04_transporter_CS"/>
</dbReference>
<feature type="domain" description="STAS" evidence="7">
    <location>
        <begin position="643"/>
        <end position="795"/>
    </location>
</feature>
<dbReference type="Proteomes" id="UP000551758">
    <property type="component" value="Unassembled WGS sequence"/>
</dbReference>
<dbReference type="SUPFAM" id="SSF52091">
    <property type="entry name" value="SpoIIaa-like"/>
    <property type="match status" value="1"/>
</dbReference>
<feature type="transmembrane region" description="Helical" evidence="6">
    <location>
        <begin position="485"/>
        <end position="508"/>
    </location>
</feature>
<keyword evidence="3 6" id="KW-1133">Transmembrane helix</keyword>
<accession>A0A7J7EDK4</accession>
<dbReference type="PROSITE" id="PS50801">
    <property type="entry name" value="STAS"/>
    <property type="match status" value="1"/>
</dbReference>
<dbReference type="InterPro" id="IPR011547">
    <property type="entry name" value="SLC26A/SulP_dom"/>
</dbReference>
<dbReference type="PROSITE" id="PS01130">
    <property type="entry name" value="SLC26A"/>
    <property type="match status" value="1"/>
</dbReference>
<name>A0A7J7EDK4_DICBM</name>
<gene>
    <name evidence="8" type="ORF">HPG69_014832</name>
</gene>
<dbReference type="InterPro" id="IPR036513">
    <property type="entry name" value="STAS_dom_sf"/>
</dbReference>
<evidence type="ECO:0000313" key="9">
    <source>
        <dbReference type="Proteomes" id="UP000551758"/>
    </source>
</evidence>
<sequence length="809" mass="85772">MRASGGPLPPSLCHPRAACRSDGGVARGGHGGLHGGTEGPLVWARVMAGLRLEEEVDGKQGTLGLVTRVSGSLRRPLTPACPTAPATTPTSLLQVFPRGPVPRMDVSPEHTEQGGGLVLVRRQPPAPRGVLETLKARLQWNCTCSAQGAGALVQDLLPATRWLRQYHPREDLAGDVMSGLVIGIILVPQAIAYSLLAGLQPIYSLYTSFFANLIYFLMGTSRHVSVGIFSLLCLMLGQVVDRELLLAGFDPAQDGPGPRDNGSTLNASAATLALGLQGCGRDCYAIRVATALTLVAGIYQVLMGVLQLGFVSAYLSQPLLDGFAMGASVTILTSQLRHLLGVRVPRHQGPGMVVSTWLSLLRSAGQANLCDVLTSTVCLSVLLAAKELSDRFRHRLKVPLPTELLVILVATLASHFGQFHERFGSSVAGDIPTGFMAPQVPDPRLMWRVALDAVPLALVGSAFSISLAEMFARSHGYSVRANQELLAVGCCNVLPAFFHCFATSAALAKSLVKTATGCHTQLSSVVSAAVVLLVLLALAPLFRDLQRSVLACVIVASLRGALRKVRDVPQLWRLSPADALVWVATAATCVLVSTEAGLLVGVLLSLLSLAGRTQRPHAALLARIGDSGFYEDAQEFEGLVPEPGVRVFRFAGPLYYANKDFFLRSLYSLTGLDAGREAARRKEKGSETGVSEEDPVEGKELGPVSSSAVLVPTAAGFHAVVIDCAPLLFLDMAGMATLRDLRRDYEALGITLLLACCSPGVREALQRGGFLGEDQGDMAEEGQLFHSVHSAVQAAQARHRELAAADSTL</sequence>
<dbReference type="PANTHER" id="PTHR11814">
    <property type="entry name" value="SULFATE TRANSPORTER"/>
    <property type="match status" value="1"/>
</dbReference>
<evidence type="ECO:0000256" key="3">
    <source>
        <dbReference type="ARBA" id="ARBA00022989"/>
    </source>
</evidence>
<dbReference type="EMBL" id="JACDTQ010003540">
    <property type="protein sequence ID" value="KAF5913808.1"/>
    <property type="molecule type" value="Genomic_DNA"/>
</dbReference>
<feature type="transmembrane region" description="Helical" evidence="6">
    <location>
        <begin position="291"/>
        <end position="315"/>
    </location>
</feature>
<dbReference type="GO" id="GO:0016020">
    <property type="term" value="C:membrane"/>
    <property type="evidence" value="ECO:0007669"/>
    <property type="project" value="UniProtKB-SubCell"/>
</dbReference>